<organism evidence="3 4">
    <name type="scientific">Amycolatopsis magusensis</name>
    <dbReference type="NCBI Taxonomy" id="882444"/>
    <lineage>
        <taxon>Bacteria</taxon>
        <taxon>Bacillati</taxon>
        <taxon>Actinomycetota</taxon>
        <taxon>Actinomycetes</taxon>
        <taxon>Pseudonocardiales</taxon>
        <taxon>Pseudonocardiaceae</taxon>
        <taxon>Amycolatopsis</taxon>
    </lineage>
</organism>
<feature type="compositionally biased region" description="Low complexity" evidence="1">
    <location>
        <begin position="101"/>
        <end position="114"/>
    </location>
</feature>
<feature type="compositionally biased region" description="Acidic residues" evidence="1">
    <location>
        <begin position="91"/>
        <end position="100"/>
    </location>
</feature>
<accession>A0ABS4Q2W0</accession>
<reference evidence="3 4" key="1">
    <citation type="submission" date="2021-03" db="EMBL/GenBank/DDBJ databases">
        <title>Sequencing the genomes of 1000 actinobacteria strains.</title>
        <authorList>
            <person name="Klenk H.-P."/>
        </authorList>
    </citation>
    <scope>NUCLEOTIDE SEQUENCE [LARGE SCALE GENOMIC DNA]</scope>
    <source>
        <strain evidence="3 4">DSM 45510</strain>
    </source>
</reference>
<protein>
    <submittedName>
        <fullName evidence="3">Uncharacterized protein</fullName>
    </submittedName>
</protein>
<keyword evidence="2" id="KW-0472">Membrane</keyword>
<keyword evidence="2" id="KW-1133">Transmembrane helix</keyword>
<evidence type="ECO:0000313" key="3">
    <source>
        <dbReference type="EMBL" id="MBP2186022.1"/>
    </source>
</evidence>
<name>A0ABS4Q2W0_9PSEU</name>
<keyword evidence="4" id="KW-1185">Reference proteome</keyword>
<sequence length="210" mass="22216">MLYVVLVLVLVAAGLVVAGLITANTLWAWVSVGVSVLAGLVMLAEWLRRRKQAAVAAGKPAAVPDESEDDEKLKADLNPDTVEGEVAGELPVDEPVEEPAAEPAATEPTAVLPAPDDEQPEEPAAVAEAGDPGEEDTDAADLLIVAELDVEVLVVDEYPRYHLAECAWLTDRETIPIAVAEARDLGFTPCSRCTPDAHLAATHRETTKTP</sequence>
<dbReference type="RefSeq" id="WP_209668837.1">
    <property type="nucleotide sequence ID" value="NZ_JAGGMS010000001.1"/>
</dbReference>
<dbReference type="Proteomes" id="UP000741013">
    <property type="component" value="Unassembled WGS sequence"/>
</dbReference>
<feature type="transmembrane region" description="Helical" evidence="2">
    <location>
        <begin position="28"/>
        <end position="47"/>
    </location>
</feature>
<gene>
    <name evidence="3" type="ORF">JOM49_007548</name>
</gene>
<evidence type="ECO:0000313" key="4">
    <source>
        <dbReference type="Proteomes" id="UP000741013"/>
    </source>
</evidence>
<evidence type="ECO:0000256" key="2">
    <source>
        <dbReference type="SAM" id="Phobius"/>
    </source>
</evidence>
<comment type="caution">
    <text evidence="3">The sequence shown here is derived from an EMBL/GenBank/DDBJ whole genome shotgun (WGS) entry which is preliminary data.</text>
</comment>
<proteinExistence type="predicted"/>
<keyword evidence="2" id="KW-0812">Transmembrane</keyword>
<dbReference type="EMBL" id="JAGGMS010000001">
    <property type="protein sequence ID" value="MBP2186022.1"/>
    <property type="molecule type" value="Genomic_DNA"/>
</dbReference>
<feature type="region of interest" description="Disordered" evidence="1">
    <location>
        <begin position="57"/>
        <end position="135"/>
    </location>
</feature>
<evidence type="ECO:0000256" key="1">
    <source>
        <dbReference type="SAM" id="MobiDB-lite"/>
    </source>
</evidence>